<reference evidence="18" key="1">
    <citation type="submission" date="2020-11" db="EMBL/GenBank/DDBJ databases">
        <authorList>
            <person name="Tran Van P."/>
        </authorList>
    </citation>
    <scope>NUCLEOTIDE SEQUENCE</scope>
</reference>
<dbReference type="Pfam" id="PF00448">
    <property type="entry name" value="SRP54"/>
    <property type="match status" value="1"/>
</dbReference>
<keyword evidence="6 16" id="KW-0547">Nucleotide-binding</keyword>
<dbReference type="InterPro" id="IPR042101">
    <property type="entry name" value="SRP54_N_sf"/>
</dbReference>
<dbReference type="GO" id="GO:0005783">
    <property type="term" value="C:endoplasmic reticulum"/>
    <property type="evidence" value="ECO:0007669"/>
    <property type="project" value="UniProtKB-SubCell"/>
</dbReference>
<dbReference type="InterPro" id="IPR027417">
    <property type="entry name" value="P-loop_NTPase"/>
</dbReference>
<dbReference type="NCBIfam" id="TIGR01425">
    <property type="entry name" value="SRP54_euk"/>
    <property type="match status" value="1"/>
</dbReference>
<dbReference type="SMART" id="SM00962">
    <property type="entry name" value="SRP54"/>
    <property type="match status" value="1"/>
</dbReference>
<evidence type="ECO:0000256" key="16">
    <source>
        <dbReference type="RuleBase" id="RU364034"/>
    </source>
</evidence>
<dbReference type="PANTHER" id="PTHR11564">
    <property type="entry name" value="SIGNAL RECOGNITION PARTICLE 54K PROTEIN SRP54"/>
    <property type="match status" value="1"/>
</dbReference>
<comment type="domain">
    <text evidence="16">The NG domain, also named G domain, is a special guanosine triphosphatase (GTPase) domain, which binds GTP and forms a guanosine 5'-triphosphate (GTP)-dependent complex with a homologous NG domain in the SRP receptor subunit SRPRA. The two NG domains undergo cooperative rearrangements upon their assembly, which culminate in the reciprocal activation of the GTPase activity of one another. SRP receptor compaction upon binding with cargo-loaded SRP and GTPase rearrangement drive SRP-mediated cotranslational protein translocation into the ER.</text>
</comment>
<dbReference type="PROSITE" id="PS00300">
    <property type="entry name" value="SRP54"/>
    <property type="match status" value="1"/>
</dbReference>
<dbReference type="GO" id="GO:0030942">
    <property type="term" value="F:endoplasmic reticulum signal peptide binding"/>
    <property type="evidence" value="ECO:0007669"/>
    <property type="project" value="TreeGrafter"/>
</dbReference>
<dbReference type="GO" id="GO:0005786">
    <property type="term" value="C:signal recognition particle, endoplasmic reticulum targeting"/>
    <property type="evidence" value="ECO:0007669"/>
    <property type="project" value="UniProtKB-UniRule"/>
</dbReference>
<keyword evidence="12" id="KW-0539">Nucleus</keyword>
<accession>A0A7R9E900</accession>
<dbReference type="SUPFAM" id="SSF47446">
    <property type="entry name" value="Signal peptide-binding domain"/>
    <property type="match status" value="1"/>
</dbReference>
<evidence type="ECO:0000256" key="6">
    <source>
        <dbReference type="ARBA" id="ARBA00022741"/>
    </source>
</evidence>
<dbReference type="Pfam" id="PF02881">
    <property type="entry name" value="SRP54_N"/>
    <property type="match status" value="1"/>
</dbReference>
<dbReference type="GO" id="GO:0016607">
    <property type="term" value="C:nuclear speck"/>
    <property type="evidence" value="ECO:0007669"/>
    <property type="project" value="UniProtKB-SubCell"/>
</dbReference>
<dbReference type="FunFam" id="3.40.50.300:FF:000022">
    <property type="entry name" value="Signal recognition particle 54 kDa subunit"/>
    <property type="match status" value="1"/>
</dbReference>
<comment type="function">
    <text evidence="14">Component of the signal recognition particle (SRP) complex, a ribonucleoprotein complex that mediates the cotranslational targeting of secretory and membrane proteins to the endoplasmic reticulum (ER). As part of the SRP complex, associates with the SRP receptor (SR) component SRPRA to target secretory proteins to the endoplasmic reticulum membrane. Binds to the signal sequence of presecretory proteins when they emerge from the ribosomes. Displays basal GTPase activity, and stimulates reciprocal GTPase activation of the SR subunit SRPRA. Forms a guanosine 5'-triphosphate (GTP)-dependent complex with the SR subunit SRPRA. SR compaction and GTPase mediated rearrangement of SR drive SRP-mediated cotranslational protein translocation into the ER. Requires the presence of SRP9/SRP14 and/or SRP19 to stably interact with RNA. Plays a role in proliferation and differentiation of granulocytic cells, neutrophils migration capacity and exocrine pancreas development.</text>
</comment>
<comment type="domain">
    <text evidence="16">The M domain binds the 7SL RNA in presence of SRP19 and binds the signal sequence of presecretory proteins.</text>
</comment>
<comment type="catalytic activity">
    <reaction evidence="15">
        <text>GTP + H2O = GDP + phosphate + H(+)</text>
        <dbReference type="Rhea" id="RHEA:19669"/>
        <dbReference type="ChEBI" id="CHEBI:15377"/>
        <dbReference type="ChEBI" id="CHEBI:15378"/>
        <dbReference type="ChEBI" id="CHEBI:37565"/>
        <dbReference type="ChEBI" id="CHEBI:43474"/>
        <dbReference type="ChEBI" id="CHEBI:58189"/>
        <dbReference type="EC" id="3.6.5.4"/>
    </reaction>
    <physiologicalReaction direction="left-to-right" evidence="15">
        <dbReference type="Rhea" id="RHEA:19670"/>
    </physiologicalReaction>
</comment>
<dbReference type="SMART" id="SM00382">
    <property type="entry name" value="AAA"/>
    <property type="match status" value="1"/>
</dbReference>
<protein>
    <recommendedName>
        <fullName evidence="16">Signal recognition particle 54 kDa protein</fullName>
    </recommendedName>
</protein>
<evidence type="ECO:0000256" key="11">
    <source>
        <dbReference type="ARBA" id="ARBA00023135"/>
    </source>
</evidence>
<evidence type="ECO:0000256" key="7">
    <source>
        <dbReference type="ARBA" id="ARBA00022801"/>
    </source>
</evidence>
<gene>
    <name evidence="18" type="ORF">TMSB3V08_LOCUS6454</name>
</gene>
<evidence type="ECO:0000256" key="2">
    <source>
        <dbReference type="ARBA" id="ARBA00004324"/>
    </source>
</evidence>
<dbReference type="SUPFAM" id="SSF52540">
    <property type="entry name" value="P-loop containing nucleoside triphosphate hydrolases"/>
    <property type="match status" value="1"/>
</dbReference>
<dbReference type="InterPro" id="IPR003593">
    <property type="entry name" value="AAA+_ATPase"/>
</dbReference>
<dbReference type="GO" id="GO:0006616">
    <property type="term" value="P:SRP-dependent cotranslational protein targeting to membrane, translocation"/>
    <property type="evidence" value="ECO:0007669"/>
    <property type="project" value="TreeGrafter"/>
</dbReference>
<evidence type="ECO:0000256" key="15">
    <source>
        <dbReference type="ARBA" id="ARBA00048157"/>
    </source>
</evidence>
<proteinExistence type="inferred from homology"/>
<dbReference type="FunFam" id="1.20.120.140:FF:000003">
    <property type="entry name" value="Signal recognition particle 54 kDa protein"/>
    <property type="match status" value="1"/>
</dbReference>
<keyword evidence="5 16" id="KW-0963">Cytoplasm</keyword>
<evidence type="ECO:0000313" key="18">
    <source>
        <dbReference type="EMBL" id="CAD7429678.1"/>
    </source>
</evidence>
<dbReference type="Pfam" id="PF02978">
    <property type="entry name" value="SRP_SPB"/>
    <property type="match status" value="1"/>
</dbReference>
<dbReference type="SUPFAM" id="SSF47364">
    <property type="entry name" value="Domain of the SRP/SRP receptor G-proteins"/>
    <property type="match status" value="1"/>
</dbReference>
<dbReference type="InterPro" id="IPR006325">
    <property type="entry name" value="SRP54_euk"/>
</dbReference>
<evidence type="ECO:0000256" key="3">
    <source>
        <dbReference type="ARBA" id="ARBA00004496"/>
    </source>
</evidence>
<dbReference type="CDD" id="cd17875">
    <property type="entry name" value="SRP54_G"/>
    <property type="match status" value="1"/>
</dbReference>
<dbReference type="InterPro" id="IPR013822">
    <property type="entry name" value="Signal_recog_particl_SRP54_hlx"/>
</dbReference>
<dbReference type="HAMAP" id="MF_00306">
    <property type="entry name" value="SRP54"/>
    <property type="match status" value="1"/>
</dbReference>
<name>A0A7R9E900_9NEOP</name>
<dbReference type="GO" id="GO:0003924">
    <property type="term" value="F:GTPase activity"/>
    <property type="evidence" value="ECO:0007669"/>
    <property type="project" value="UniProtKB-UniRule"/>
</dbReference>
<sequence length="505" mass="55631">MVLADLGRKITSALRSLSNATVINEEVLNAMLKEICAALLEADVNIRLVKKLRENVRAVIDFDEMAGGLNKRRMIQSAVFKELVKLVDPGVKAHQPVKGKHNIIMFVGLQGSGKTTTCTKLAYHYLKKNWKTCLVCADTFRAGAYDQLKQNATKARIPFYGSYTEVDPVVIAQDGVEMFKKEGFEIIIVDTSGRHKQEESLFEEMLQVSNAIRPDNIIFVMDATIGQACEAQARAFKEKVDVGSVIVTKLDGHAKGGGALSAVAATNSPIIFIGTGEHIDDFEPFKTKPFVSKLLGMGDIEGLIDRVQELELDNNEELIDKIKHGQFTLRDMYEQFQNIMKMGPFSQIMGMIPGFSQDFLSKGSEQESMARLKRLMTIMDSMNDAELDSRDGAKVFTKQPVRVIRVAQGSGVTEKEVKDLISQYTKFAAVVKKMGGIKGLFKGGDMAKNVNQAQMTKLNQQMAKMMDPRVLHQMGGMSGLQNMMRQLQQGAAGGLGNLMGLGGKS</sequence>
<keyword evidence="7" id="KW-0378">Hydrolase</keyword>
<dbReference type="SMART" id="SM00963">
    <property type="entry name" value="SRP54_N"/>
    <property type="match status" value="1"/>
</dbReference>
<dbReference type="AlphaFoldDB" id="A0A7R9E900"/>
<evidence type="ECO:0000256" key="8">
    <source>
        <dbReference type="ARBA" id="ARBA00022824"/>
    </source>
</evidence>
<comment type="similarity">
    <text evidence="4 16">Belongs to the GTP-binding SRP family. SRP54 subfamily.</text>
</comment>
<evidence type="ECO:0000256" key="4">
    <source>
        <dbReference type="ARBA" id="ARBA00005450"/>
    </source>
</evidence>
<evidence type="ECO:0000256" key="13">
    <source>
        <dbReference type="ARBA" id="ARBA00023274"/>
    </source>
</evidence>
<dbReference type="InterPro" id="IPR036891">
    <property type="entry name" value="Signal_recog_part_SRP54_M_sf"/>
</dbReference>
<dbReference type="Gene3D" id="1.10.260.30">
    <property type="entry name" value="Signal recognition particle, SRP54 subunit, M-domain"/>
    <property type="match status" value="1"/>
</dbReference>
<dbReference type="FunFam" id="1.10.260.30:FF:000002">
    <property type="entry name" value="Signal recognition particle 54 kDa protein"/>
    <property type="match status" value="1"/>
</dbReference>
<dbReference type="PANTHER" id="PTHR11564:SF5">
    <property type="entry name" value="SIGNAL RECOGNITION PARTICLE SUBUNIT SRP54"/>
    <property type="match status" value="1"/>
</dbReference>
<evidence type="ECO:0000256" key="9">
    <source>
        <dbReference type="ARBA" id="ARBA00022884"/>
    </source>
</evidence>
<keyword evidence="13 16" id="KW-0687">Ribonucleoprotein</keyword>
<keyword evidence="11 16" id="KW-0733">Signal recognition particle</keyword>
<organism evidence="18">
    <name type="scientific">Timema monikensis</name>
    <dbReference type="NCBI Taxonomy" id="170555"/>
    <lineage>
        <taxon>Eukaryota</taxon>
        <taxon>Metazoa</taxon>
        <taxon>Ecdysozoa</taxon>
        <taxon>Arthropoda</taxon>
        <taxon>Hexapoda</taxon>
        <taxon>Insecta</taxon>
        <taxon>Pterygota</taxon>
        <taxon>Neoptera</taxon>
        <taxon>Polyneoptera</taxon>
        <taxon>Phasmatodea</taxon>
        <taxon>Timematodea</taxon>
        <taxon>Timematoidea</taxon>
        <taxon>Timematidae</taxon>
        <taxon>Timema</taxon>
    </lineage>
</organism>
<dbReference type="InterPro" id="IPR004125">
    <property type="entry name" value="Signal_recog_particle_SRP54_M"/>
</dbReference>
<dbReference type="InterPro" id="IPR000897">
    <property type="entry name" value="SRP54_GTPase_dom"/>
</dbReference>
<evidence type="ECO:0000256" key="12">
    <source>
        <dbReference type="ARBA" id="ARBA00023242"/>
    </source>
</evidence>
<dbReference type="Gene3D" id="3.40.50.300">
    <property type="entry name" value="P-loop containing nucleotide triphosphate hydrolases"/>
    <property type="match status" value="1"/>
</dbReference>
<dbReference type="InterPro" id="IPR022941">
    <property type="entry name" value="SRP54"/>
</dbReference>
<keyword evidence="9 16" id="KW-0694">RNA-binding</keyword>
<dbReference type="EMBL" id="OB794171">
    <property type="protein sequence ID" value="CAD7429678.1"/>
    <property type="molecule type" value="Genomic_DNA"/>
</dbReference>
<dbReference type="Gene3D" id="1.20.120.140">
    <property type="entry name" value="Signal recognition particle SRP54, nucleotide-binding domain"/>
    <property type="match status" value="1"/>
</dbReference>
<dbReference type="GO" id="GO:0005829">
    <property type="term" value="C:cytosol"/>
    <property type="evidence" value="ECO:0007669"/>
    <property type="project" value="TreeGrafter"/>
</dbReference>
<dbReference type="InterPro" id="IPR036225">
    <property type="entry name" value="SRP/SRP_N"/>
</dbReference>
<keyword evidence="8" id="KW-0256">Endoplasmic reticulum</keyword>
<evidence type="ECO:0000256" key="1">
    <source>
        <dbReference type="ARBA" id="ARBA00004240"/>
    </source>
</evidence>
<evidence type="ECO:0000256" key="14">
    <source>
        <dbReference type="ARBA" id="ARBA00045747"/>
    </source>
</evidence>
<feature type="domain" description="SRP54-type proteins GTP-binding" evidence="17">
    <location>
        <begin position="269"/>
        <end position="282"/>
    </location>
</feature>
<evidence type="ECO:0000256" key="5">
    <source>
        <dbReference type="ARBA" id="ARBA00022490"/>
    </source>
</evidence>
<dbReference type="GO" id="GO:0008312">
    <property type="term" value="F:7S RNA binding"/>
    <property type="evidence" value="ECO:0007669"/>
    <property type="project" value="UniProtKB-UniRule"/>
</dbReference>
<evidence type="ECO:0000259" key="17">
    <source>
        <dbReference type="PROSITE" id="PS00300"/>
    </source>
</evidence>
<keyword evidence="10 16" id="KW-0342">GTP-binding</keyword>
<comment type="subcellular location">
    <subcellularLocation>
        <location evidence="3 16">Cytoplasm</location>
    </subcellularLocation>
    <subcellularLocation>
        <location evidence="1">Endoplasmic reticulum</location>
    </subcellularLocation>
    <subcellularLocation>
        <location evidence="2">Nucleus speckle</location>
    </subcellularLocation>
</comment>
<dbReference type="GO" id="GO:0005525">
    <property type="term" value="F:GTP binding"/>
    <property type="evidence" value="ECO:0007669"/>
    <property type="project" value="UniProtKB-UniRule"/>
</dbReference>
<evidence type="ECO:0000256" key="10">
    <source>
        <dbReference type="ARBA" id="ARBA00023134"/>
    </source>
</evidence>